<feature type="domain" description="Disease resistance R13L4/SHOC-2-like LRR" evidence="4">
    <location>
        <begin position="253"/>
        <end position="357"/>
    </location>
</feature>
<accession>A0A1H7TPR1</accession>
<dbReference type="STRING" id="1038014.SAMN04487910_3544"/>
<dbReference type="InterPro" id="IPR001611">
    <property type="entry name" value="Leu-rich_rpt"/>
</dbReference>
<dbReference type="OrthoDB" id="1466621at2"/>
<dbReference type="EMBL" id="FOAB01000006">
    <property type="protein sequence ID" value="SEL86852.1"/>
    <property type="molecule type" value="Genomic_DNA"/>
</dbReference>
<dbReference type="Gene3D" id="3.80.10.10">
    <property type="entry name" value="Ribonuclease Inhibitor"/>
    <property type="match status" value="3"/>
</dbReference>
<feature type="chain" id="PRO_5011662918" evidence="3">
    <location>
        <begin position="22"/>
        <end position="558"/>
    </location>
</feature>
<feature type="signal peptide" evidence="3">
    <location>
        <begin position="1"/>
        <end position="21"/>
    </location>
</feature>
<reference evidence="5 6" key="1">
    <citation type="submission" date="2016-10" db="EMBL/GenBank/DDBJ databases">
        <authorList>
            <person name="de Groot N.N."/>
        </authorList>
    </citation>
    <scope>NUCLEOTIDE SEQUENCE [LARGE SCALE GENOMIC DNA]</scope>
    <source>
        <strain evidence="5 6">DSM 25232</strain>
    </source>
</reference>
<evidence type="ECO:0000256" key="2">
    <source>
        <dbReference type="ARBA" id="ARBA00022737"/>
    </source>
</evidence>
<evidence type="ECO:0000256" key="3">
    <source>
        <dbReference type="SAM" id="SignalP"/>
    </source>
</evidence>
<dbReference type="InterPro" id="IPR055414">
    <property type="entry name" value="LRR_R13L4/SHOC2-like"/>
</dbReference>
<evidence type="ECO:0000313" key="6">
    <source>
        <dbReference type="Proteomes" id="UP000198521"/>
    </source>
</evidence>
<dbReference type="InterPro" id="IPR003591">
    <property type="entry name" value="Leu-rich_rpt_typical-subtyp"/>
</dbReference>
<dbReference type="SMART" id="SM00364">
    <property type="entry name" value="LRR_BAC"/>
    <property type="match status" value="8"/>
</dbReference>
<dbReference type="GO" id="GO:0009274">
    <property type="term" value="C:peptidoglycan-based cell wall"/>
    <property type="evidence" value="ECO:0007669"/>
    <property type="project" value="UniProtKB-ARBA"/>
</dbReference>
<protein>
    <submittedName>
        <fullName evidence="5">Leucine rich repeat-containing protein</fullName>
    </submittedName>
</protein>
<dbReference type="PROSITE" id="PS51450">
    <property type="entry name" value="LRR"/>
    <property type="match status" value="7"/>
</dbReference>
<dbReference type="GO" id="GO:0005737">
    <property type="term" value="C:cytoplasm"/>
    <property type="evidence" value="ECO:0007669"/>
    <property type="project" value="TreeGrafter"/>
</dbReference>
<dbReference type="InterPro" id="IPR050216">
    <property type="entry name" value="LRR_domain-containing"/>
</dbReference>
<dbReference type="RefSeq" id="WP_091410901.1">
    <property type="nucleotide sequence ID" value="NZ_FOAB01000006.1"/>
</dbReference>
<dbReference type="Proteomes" id="UP000198521">
    <property type="component" value="Unassembled WGS sequence"/>
</dbReference>
<dbReference type="PANTHER" id="PTHR48051:SF39">
    <property type="entry name" value="P53-INDUCED DEATH DOMAIN PROTEIN 1"/>
    <property type="match status" value="1"/>
</dbReference>
<sequence length="558" mass="60998">MKLYIKQTVFLIIITSIISCAKGDDGPIEEASKSNEKQITSFVFLLTNNPIDVNVVATIDEENKTITATMPEGTPITGLLPKIEVSALAIIDRTTAEDFTQALEYKVTAEDGSEVIYTVTVTALLSQRQILQAILDANPDNTLGWDLNATENLGDLNGITLNTEGEIIGFFANVVNVSIIPAEIGQLTKLEELFFIANKIQSIPPEIGLLTNLRKLYLNSSHQLNVIPEEIGQLTNLTSLSLNSNKLTSIPVEIGQLTNLTFLSLVSNQLTSLPIEIGQLTNLITLRLSSNQLTSLPVEIGQLSNLEILNINRNELTTLPIEIEQLTSLEILDLGENQLTSLSKEIGQLIRLKELSLFRNQFISLPPEIGFLSQLEKLFINNNNLTEIPASILQLELHNDLLVVKDPEVNYDSQSSNDLLIEIYSANPGNTLEWSVDEYPGVTFGDTGGVIEITMNNKNLTRIPSNVFKLGGLKVLNINNNKFETLDANLGEIGSLEVITAASNNLTTVPDTFRKLENLTLLSLIDNPITSIPPEVCNLQTSNGGILTLLTDPGEGCN</sequence>
<organism evidence="5 6">
    <name type="scientific">Aquimarina amphilecti</name>
    <dbReference type="NCBI Taxonomy" id="1038014"/>
    <lineage>
        <taxon>Bacteria</taxon>
        <taxon>Pseudomonadati</taxon>
        <taxon>Bacteroidota</taxon>
        <taxon>Flavobacteriia</taxon>
        <taxon>Flavobacteriales</taxon>
        <taxon>Flavobacteriaceae</taxon>
        <taxon>Aquimarina</taxon>
    </lineage>
</organism>
<dbReference type="SUPFAM" id="SSF52058">
    <property type="entry name" value="L domain-like"/>
    <property type="match status" value="2"/>
</dbReference>
<keyword evidence="2" id="KW-0677">Repeat</keyword>
<gene>
    <name evidence="5" type="ORF">SAMN04487910_3544</name>
</gene>
<dbReference type="PANTHER" id="PTHR48051">
    <property type="match status" value="1"/>
</dbReference>
<dbReference type="AlphaFoldDB" id="A0A1H7TPR1"/>
<dbReference type="SMART" id="SM00369">
    <property type="entry name" value="LRR_TYP"/>
    <property type="match status" value="10"/>
</dbReference>
<name>A0A1H7TPR1_AQUAM</name>
<keyword evidence="6" id="KW-1185">Reference proteome</keyword>
<proteinExistence type="predicted"/>
<dbReference type="PROSITE" id="PS51257">
    <property type="entry name" value="PROKAR_LIPOPROTEIN"/>
    <property type="match status" value="1"/>
</dbReference>
<dbReference type="SMART" id="SM00365">
    <property type="entry name" value="LRR_SD22"/>
    <property type="match status" value="5"/>
</dbReference>
<keyword evidence="3" id="KW-0732">Signal</keyword>
<dbReference type="InterPro" id="IPR032675">
    <property type="entry name" value="LRR_dom_sf"/>
</dbReference>
<evidence type="ECO:0000256" key="1">
    <source>
        <dbReference type="ARBA" id="ARBA00022614"/>
    </source>
</evidence>
<evidence type="ECO:0000259" key="4">
    <source>
        <dbReference type="Pfam" id="PF23598"/>
    </source>
</evidence>
<dbReference type="Pfam" id="PF23598">
    <property type="entry name" value="LRR_14"/>
    <property type="match status" value="1"/>
</dbReference>
<dbReference type="Gene3D" id="2.60.40.2340">
    <property type="match status" value="1"/>
</dbReference>
<evidence type="ECO:0000313" key="5">
    <source>
        <dbReference type="EMBL" id="SEL86852.1"/>
    </source>
</evidence>
<keyword evidence="1" id="KW-0433">Leucine-rich repeat</keyword>
<dbReference type="FunFam" id="3.80.10.10:FF:001164">
    <property type="entry name" value="GH01279p"/>
    <property type="match status" value="1"/>
</dbReference>